<accession>A0ABN8Y4U2</accession>
<evidence type="ECO:0000256" key="1">
    <source>
        <dbReference type="SAM" id="MobiDB-lite"/>
    </source>
</evidence>
<dbReference type="Proteomes" id="UP001176941">
    <property type="component" value="Chromosome 14"/>
</dbReference>
<feature type="compositionally biased region" description="Polar residues" evidence="1">
    <location>
        <begin position="129"/>
        <end position="142"/>
    </location>
</feature>
<reference evidence="2" key="1">
    <citation type="submission" date="2023-04" db="EMBL/GenBank/DDBJ databases">
        <authorList>
            <consortium name="ELIXIR-Norway"/>
        </authorList>
    </citation>
    <scope>NUCLEOTIDE SEQUENCE [LARGE SCALE GENOMIC DNA]</scope>
</reference>
<evidence type="ECO:0008006" key="4">
    <source>
        <dbReference type="Google" id="ProtNLM"/>
    </source>
</evidence>
<feature type="compositionally biased region" description="Gly residues" evidence="1">
    <location>
        <begin position="251"/>
        <end position="274"/>
    </location>
</feature>
<gene>
    <name evidence="2" type="ORF">MRATA1EN1_LOCUS5570</name>
</gene>
<feature type="compositionally biased region" description="Basic and acidic residues" evidence="1">
    <location>
        <begin position="53"/>
        <end position="62"/>
    </location>
</feature>
<evidence type="ECO:0000313" key="2">
    <source>
        <dbReference type="EMBL" id="CAI9156608.1"/>
    </source>
</evidence>
<name>A0ABN8Y4U2_RANTA</name>
<protein>
    <recommendedName>
        <fullName evidence="4">Collagen alpha-1(I) chain-like</fullName>
    </recommendedName>
</protein>
<feature type="compositionally biased region" description="Low complexity" evidence="1">
    <location>
        <begin position="211"/>
        <end position="232"/>
    </location>
</feature>
<proteinExistence type="predicted"/>
<feature type="compositionally biased region" description="Basic and acidic residues" evidence="1">
    <location>
        <begin position="303"/>
        <end position="321"/>
    </location>
</feature>
<feature type="region of interest" description="Disordered" evidence="1">
    <location>
        <begin position="1"/>
        <end position="142"/>
    </location>
</feature>
<dbReference type="EMBL" id="OX459950">
    <property type="protein sequence ID" value="CAI9156608.1"/>
    <property type="molecule type" value="Genomic_DNA"/>
</dbReference>
<sequence length="321" mass="32386">MPLQAVLAGLWPQLRRGSPGGSPGGAQPTQLPGPIHKGRAGAACPSVVQGAGREARRTEHSGRLRPSPTRPQAPQIRPPERTRCPAVSLSALPAGGRAEDRKGEGGGSLTPRPQAPRGAASGRRAAHKLTSSVCSPSGQTRGVQATLAPPVAMAGAACVSPAVVALSPQRKGHFCQKRSQGDGRGGARSSEERALRTGWHRASARPFPASPTVVRRPGGPVGTRPTGRTGRPGARRAEVARPARGTTCSAGGAGAAGEGGWRGGGGRGAGGGARAQGDANQSINFKLCLKAAPPSGGRPPQSARDRGAGRSREPGASEHRA</sequence>
<feature type="compositionally biased region" description="Low complexity" evidence="1">
    <location>
        <begin position="111"/>
        <end position="123"/>
    </location>
</feature>
<feature type="region of interest" description="Disordered" evidence="1">
    <location>
        <begin position="168"/>
        <end position="321"/>
    </location>
</feature>
<keyword evidence="3" id="KW-1185">Reference proteome</keyword>
<organism evidence="2 3">
    <name type="scientific">Rangifer tarandus platyrhynchus</name>
    <name type="common">Svalbard reindeer</name>
    <dbReference type="NCBI Taxonomy" id="3082113"/>
    <lineage>
        <taxon>Eukaryota</taxon>
        <taxon>Metazoa</taxon>
        <taxon>Chordata</taxon>
        <taxon>Craniata</taxon>
        <taxon>Vertebrata</taxon>
        <taxon>Euteleostomi</taxon>
        <taxon>Mammalia</taxon>
        <taxon>Eutheria</taxon>
        <taxon>Laurasiatheria</taxon>
        <taxon>Artiodactyla</taxon>
        <taxon>Ruminantia</taxon>
        <taxon>Pecora</taxon>
        <taxon>Cervidae</taxon>
        <taxon>Odocoileinae</taxon>
        <taxon>Rangifer</taxon>
    </lineage>
</organism>
<evidence type="ECO:0000313" key="3">
    <source>
        <dbReference type="Proteomes" id="UP001176941"/>
    </source>
</evidence>